<feature type="compositionally biased region" description="Gly residues" evidence="1">
    <location>
        <begin position="11"/>
        <end position="24"/>
    </location>
</feature>
<evidence type="ECO:0000313" key="2">
    <source>
        <dbReference type="EMBL" id="VVD00200.1"/>
    </source>
</evidence>
<keyword evidence="3" id="KW-1185">Reference proteome</keyword>
<feature type="region of interest" description="Disordered" evidence="1">
    <location>
        <begin position="242"/>
        <end position="283"/>
    </location>
</feature>
<organism evidence="2 3">
    <name type="scientific">Leptidea sinapis</name>
    <dbReference type="NCBI Taxonomy" id="189913"/>
    <lineage>
        <taxon>Eukaryota</taxon>
        <taxon>Metazoa</taxon>
        <taxon>Ecdysozoa</taxon>
        <taxon>Arthropoda</taxon>
        <taxon>Hexapoda</taxon>
        <taxon>Insecta</taxon>
        <taxon>Pterygota</taxon>
        <taxon>Neoptera</taxon>
        <taxon>Endopterygota</taxon>
        <taxon>Lepidoptera</taxon>
        <taxon>Glossata</taxon>
        <taxon>Ditrysia</taxon>
        <taxon>Papilionoidea</taxon>
        <taxon>Pieridae</taxon>
        <taxon>Dismorphiinae</taxon>
        <taxon>Leptidea</taxon>
    </lineage>
</organism>
<dbReference type="EMBL" id="FZQP02004523">
    <property type="protein sequence ID" value="VVD00200.1"/>
    <property type="molecule type" value="Genomic_DNA"/>
</dbReference>
<feature type="region of interest" description="Disordered" evidence="1">
    <location>
        <begin position="312"/>
        <end position="426"/>
    </location>
</feature>
<evidence type="ECO:0000313" key="3">
    <source>
        <dbReference type="Proteomes" id="UP000324832"/>
    </source>
</evidence>
<feature type="compositionally biased region" description="Acidic residues" evidence="1">
    <location>
        <begin position="262"/>
        <end position="280"/>
    </location>
</feature>
<feature type="compositionally biased region" description="Gly residues" evidence="1">
    <location>
        <begin position="34"/>
        <end position="44"/>
    </location>
</feature>
<feature type="region of interest" description="Disordered" evidence="1">
    <location>
        <begin position="975"/>
        <end position="1026"/>
    </location>
</feature>
<feature type="compositionally biased region" description="Pro residues" evidence="1">
    <location>
        <begin position="1107"/>
        <end position="1118"/>
    </location>
</feature>
<dbReference type="InterPro" id="IPR051425">
    <property type="entry name" value="Formin_Homology"/>
</dbReference>
<feature type="compositionally biased region" description="Pro residues" evidence="1">
    <location>
        <begin position="983"/>
        <end position="1012"/>
    </location>
</feature>
<feature type="compositionally biased region" description="Pro residues" evidence="1">
    <location>
        <begin position="401"/>
        <end position="412"/>
    </location>
</feature>
<gene>
    <name evidence="2" type="ORF">LSINAPIS_LOCUS10892</name>
</gene>
<feature type="compositionally biased region" description="Acidic residues" evidence="1">
    <location>
        <begin position="354"/>
        <end position="368"/>
    </location>
</feature>
<accession>A0A5E4QPK9</accession>
<name>A0A5E4QPK9_9NEOP</name>
<feature type="region of interest" description="Disordered" evidence="1">
    <location>
        <begin position="1087"/>
        <end position="1132"/>
    </location>
</feature>
<feature type="compositionally biased region" description="Polar residues" evidence="1">
    <location>
        <begin position="251"/>
        <end position="260"/>
    </location>
</feature>
<evidence type="ECO:0000256" key="1">
    <source>
        <dbReference type="SAM" id="MobiDB-lite"/>
    </source>
</evidence>
<reference evidence="2 3" key="1">
    <citation type="submission" date="2017-07" db="EMBL/GenBank/DDBJ databases">
        <authorList>
            <person name="Talla V."/>
            <person name="Backstrom N."/>
        </authorList>
    </citation>
    <scope>NUCLEOTIDE SEQUENCE [LARGE SCALE GENOMIC DNA]</scope>
</reference>
<proteinExistence type="predicted"/>
<dbReference type="PANTHER" id="PTHR45725">
    <property type="entry name" value="FORMIN HOMOLOGY 2 FAMILY MEMBER"/>
    <property type="match status" value="1"/>
</dbReference>
<dbReference type="AlphaFoldDB" id="A0A5E4QPK9"/>
<dbReference type="Proteomes" id="UP000324832">
    <property type="component" value="Unassembled WGS sequence"/>
</dbReference>
<sequence length="1146" mass="124257">MCDPGQEEGRAVGGGGRSPGGGGARVARLAAELAGGGGGAGGGAGPPPRASKPKDLLRSVGRIDRGDWNVKEIERKITENRLGRPAPRPAERVPKWDKQQVANLATKFVKKEDNNISSSNTETKEDGRRVWRGVSAGVAGAACAACGRRVFAAEAVAADGLHVHRACFRCAVNYKTERYGSRLVCPRHWGCSALDAAGPAPRPAQAPATASAAVSAPAPALLPATPERISVELSDAREIDEDEWTDRNFLASETSAPTGLSSDEEESSTEEYIDADESEDEAARFPEPAMDAHHVPHSRLYCSDADDSFPYDDYSDDGAESSGAESWSRMEEAREARRREVPRAPPAPAHPDTSEMETEESESSDDEVSSATEVSTDSEFAREESAPVPSPPAILVTEAPAPIPSAPPPPAAPAYDYPLSRTKSAGGLATKRALELKRKYLLGEPSPPAVRKSESTSQLDTKLEAFRFNITEFQKMLHPATQPVHKPYVSFQLTDPTGPPQTTPDIPDIIKNVCSDAPVDLLTKGDSPLCKQNWNESSHDAVKYDLETDSLSEESHTETAPKSVPRVEVHDEVGDLVQLDSLILVSEEIDRPQYTGETISGNVWETNVANETDNSESCKDATTLALTENEFSDWAAEGVVVDDCSIDDKEDRSRNKTPRSLSGPKLIHDAKNISAIASHVCGRSGSPDLVGYSNAIEHLEFADEVEHDHFISAPVPLRNEGYMELVDDGYEPYAASKDRSMNFIERAYAETAVKPAGQTEAPAQFTDMSDNLQYIDGSDSKSESILNDNVNTNPNFASDSKSHTAVADNVASPPNEILSNASTGFRRTDTGEVETANNLEEKLLSISLSELSPPLDMTDRDCLKASLANEKKSIDDDRDDISPPLACETTDRHATHINLRSYSPAICRSASETFKPSAAGTSMNKNWMLSIKLNPEPDNVTMEKVQELKRERDEQTEVVRWLVLERLGAARGRVRVRSRARMPPGPATPPPVPPPPALAPPPPPTPPTPPPALMRLPPSASLSDPELMRERWPKSFVRSISNYLNKRLSPRHKYASEPALTMHVSKHVTYSIVSRMLSLSHPAFAHCNNEQGGRERRHTSAGSLERAPPPVPPPPAGYCPPAAASVSPRHAGTQLPNTKYEWKYLL</sequence>
<feature type="region of interest" description="Disordered" evidence="1">
    <location>
        <begin position="1"/>
        <end position="60"/>
    </location>
</feature>
<dbReference type="Gene3D" id="2.10.110.10">
    <property type="entry name" value="Cysteine Rich Protein"/>
    <property type="match status" value="1"/>
</dbReference>
<protein>
    <recommendedName>
        <fullName evidence="4">LIM zinc-binding domain-containing protein</fullName>
    </recommendedName>
</protein>
<feature type="compositionally biased region" description="Basic and acidic residues" evidence="1">
    <location>
        <begin position="328"/>
        <end position="342"/>
    </location>
</feature>
<evidence type="ECO:0008006" key="4">
    <source>
        <dbReference type="Google" id="ProtNLM"/>
    </source>
</evidence>